<gene>
    <name evidence="1" type="ORF">HNQ93_003156</name>
</gene>
<sequence>MVTTCTSQNDSTLVRWLGTLLLLLLTSSTAWAGSGFFKNFVVLNNGRGNLYYDTELQNTGNPDFQGANLGSFDRNSGQLLLNGAEANTFENNGDDVQATRMYYRLYRQGGAPGGFQSIELEFRGRQSNGDEKWDVLTANLDLLARTNGNGTYVLEVYFEGSGVNGGNGYNVYDSRSSQNYRATFAVTGATPVSTTWTGAVSAEWFNNSNWTNGVPTADTDALIPVGPVNFPTILSGVAVVRNLTVAGTDPTSRAVLRLEGGELRVFGNFANPASGYEQGGGVFVLARSGDQQLDGDVFFDMRVEGGGVKTLTNQASIIGTLTFTNGILQTAVNNPSVFNLTLLGATASIVGETETSFVLGVVQVRRTVGLAVAQDFGNIGFELTTFGQAAGQTLVVRLTGLTYSGAGTSRSVQRQFNLVPDNNTNLNATLVFRYLDRELNAIPENDLVLFQSANSGQSWGLIGKDSQQTTTNTVTKSGVDRLTFLTLGDQNNPLPVTLTDFVATRVGADALLRWATSQELNSAGFEVQVSTDGRTFRSLGTVASPSPTSQLARTYEFVDRETAKFGLRYYRLRQVDLDGKATLFGPQVVSFGSVATAAAYPNPFNSSLRILLQPTRGGQLTARLLDMQGREVFRRTALVEPTAQELPLDALDRLPQGTYLLHLNLPDGQQIREKLVKQ</sequence>
<dbReference type="AlphaFoldDB" id="A0A7W9WD85"/>
<reference evidence="1 2" key="1">
    <citation type="submission" date="2020-08" db="EMBL/GenBank/DDBJ databases">
        <title>Genomic Encyclopedia of Type Strains, Phase IV (KMG-IV): sequencing the most valuable type-strain genomes for metagenomic binning, comparative biology and taxonomic classification.</title>
        <authorList>
            <person name="Goeker M."/>
        </authorList>
    </citation>
    <scope>NUCLEOTIDE SEQUENCE [LARGE SCALE GENOMIC DNA]</scope>
    <source>
        <strain evidence="1 2">DSM 26718</strain>
    </source>
</reference>
<dbReference type="EMBL" id="JACHGG010000004">
    <property type="protein sequence ID" value="MBB6060290.1"/>
    <property type="molecule type" value="Genomic_DNA"/>
</dbReference>
<dbReference type="RefSeq" id="WP_183404388.1">
    <property type="nucleotide sequence ID" value="NZ_JACHGG010000004.1"/>
</dbReference>
<evidence type="ECO:0000313" key="1">
    <source>
        <dbReference type="EMBL" id="MBB6060290.1"/>
    </source>
</evidence>
<proteinExistence type="predicted"/>
<dbReference type="Proteomes" id="UP000532746">
    <property type="component" value="Unassembled WGS sequence"/>
</dbReference>
<accession>A0A7W9WD85</accession>
<evidence type="ECO:0000313" key="2">
    <source>
        <dbReference type="Proteomes" id="UP000532746"/>
    </source>
</evidence>
<name>A0A7W9WD85_9BACT</name>
<comment type="caution">
    <text evidence="1">The sequence shown here is derived from an EMBL/GenBank/DDBJ whole genome shotgun (WGS) entry which is preliminary data.</text>
</comment>
<keyword evidence="2" id="KW-1185">Reference proteome</keyword>
<organism evidence="1 2">
    <name type="scientific">Hymenobacter luteus</name>
    <dbReference type="NCBI Taxonomy" id="1411122"/>
    <lineage>
        <taxon>Bacteria</taxon>
        <taxon>Pseudomonadati</taxon>
        <taxon>Bacteroidota</taxon>
        <taxon>Cytophagia</taxon>
        <taxon>Cytophagales</taxon>
        <taxon>Hymenobacteraceae</taxon>
        <taxon>Hymenobacter</taxon>
    </lineage>
</organism>
<dbReference type="InterPro" id="IPR026444">
    <property type="entry name" value="Secre_tail"/>
</dbReference>
<evidence type="ECO:0008006" key="3">
    <source>
        <dbReference type="Google" id="ProtNLM"/>
    </source>
</evidence>
<protein>
    <recommendedName>
        <fullName evidence="3">T9SS type A sorting domain-containing protein</fullName>
    </recommendedName>
</protein>
<dbReference type="NCBIfam" id="TIGR04183">
    <property type="entry name" value="Por_Secre_tail"/>
    <property type="match status" value="1"/>
</dbReference>